<evidence type="ECO:0000313" key="2">
    <source>
        <dbReference type="EMBL" id="GAA2683122.1"/>
    </source>
</evidence>
<comment type="caution">
    <text evidence="2">The sequence shown here is derived from an EMBL/GenBank/DDBJ whole genome shotgun (WGS) entry which is preliminary data.</text>
</comment>
<feature type="compositionally biased region" description="Gly residues" evidence="1">
    <location>
        <begin position="121"/>
        <end position="133"/>
    </location>
</feature>
<dbReference type="Proteomes" id="UP001500994">
    <property type="component" value="Unassembled WGS sequence"/>
</dbReference>
<organism evidence="2 3">
    <name type="scientific">Streptomyces lunalinharesii</name>
    <dbReference type="NCBI Taxonomy" id="333384"/>
    <lineage>
        <taxon>Bacteria</taxon>
        <taxon>Bacillati</taxon>
        <taxon>Actinomycetota</taxon>
        <taxon>Actinomycetes</taxon>
        <taxon>Kitasatosporales</taxon>
        <taxon>Streptomycetaceae</taxon>
        <taxon>Streptomyces</taxon>
    </lineage>
</organism>
<gene>
    <name evidence="2" type="ORF">GCM10009864_65000</name>
</gene>
<feature type="region of interest" description="Disordered" evidence="1">
    <location>
        <begin position="54"/>
        <end position="74"/>
    </location>
</feature>
<sequence length="133" mass="13222">MLTAQGTALWLRIESFRRHLTGAGAQNVEAAADAGTLDHYTAWAVALGVADRWSRAVSASTTPPPAPTSQRAPRASLFSPLMALAILNAVSSSTRQPAPSDSAGSAPGPSSGPGTDSSYSVGGGEGGGGGGSW</sequence>
<proteinExistence type="predicted"/>
<evidence type="ECO:0000256" key="1">
    <source>
        <dbReference type="SAM" id="MobiDB-lite"/>
    </source>
</evidence>
<evidence type="ECO:0000313" key="3">
    <source>
        <dbReference type="Proteomes" id="UP001500994"/>
    </source>
</evidence>
<dbReference type="EMBL" id="BAAARK010000031">
    <property type="protein sequence ID" value="GAA2683122.1"/>
    <property type="molecule type" value="Genomic_DNA"/>
</dbReference>
<accession>A0ABN3SS95</accession>
<feature type="compositionally biased region" description="Low complexity" evidence="1">
    <location>
        <begin position="97"/>
        <end position="118"/>
    </location>
</feature>
<name>A0ABN3SS95_9ACTN</name>
<reference evidence="2 3" key="1">
    <citation type="journal article" date="2019" name="Int. J. Syst. Evol. Microbiol.">
        <title>The Global Catalogue of Microorganisms (GCM) 10K type strain sequencing project: providing services to taxonomists for standard genome sequencing and annotation.</title>
        <authorList>
            <consortium name="The Broad Institute Genomics Platform"/>
            <consortium name="The Broad Institute Genome Sequencing Center for Infectious Disease"/>
            <person name="Wu L."/>
            <person name="Ma J."/>
        </authorList>
    </citation>
    <scope>NUCLEOTIDE SEQUENCE [LARGE SCALE GENOMIC DNA]</scope>
    <source>
        <strain evidence="2 3">JCM 16374</strain>
    </source>
</reference>
<feature type="region of interest" description="Disordered" evidence="1">
    <location>
        <begin position="92"/>
        <end position="133"/>
    </location>
</feature>
<keyword evidence="3" id="KW-1185">Reference proteome</keyword>
<protein>
    <submittedName>
        <fullName evidence="2">Uncharacterized protein</fullName>
    </submittedName>
</protein>